<dbReference type="PANTHER" id="PTHR35152">
    <property type="entry name" value="DOMAIN SIGNALLING PROTEIN, PUTATIVE (AFU_ORTHOLOGUE AFUA_5G11310)-RELATED"/>
    <property type="match status" value="1"/>
</dbReference>
<dbReference type="Pfam" id="PF03707">
    <property type="entry name" value="MHYT"/>
    <property type="match status" value="2"/>
</dbReference>
<dbReference type="OrthoDB" id="3763366at2"/>
<dbReference type="AlphaFoldDB" id="A0A328NYU7"/>
<keyword evidence="1" id="KW-1133">Transmembrane helix</keyword>
<feature type="transmembrane region" description="Helical" evidence="1">
    <location>
        <begin position="95"/>
        <end position="118"/>
    </location>
</feature>
<dbReference type="PANTHER" id="PTHR35152:SF1">
    <property type="entry name" value="DOMAIN SIGNALLING PROTEIN, PUTATIVE (AFU_ORTHOLOGUE AFUA_5G11310)-RELATED"/>
    <property type="match status" value="1"/>
</dbReference>
<evidence type="ECO:0000256" key="1">
    <source>
        <dbReference type="PROSITE-ProRule" id="PRU00244"/>
    </source>
</evidence>
<sequence length="285" mass="30855">MSRCCARPARPAGTCSRRPMAWRTTWLISLSRAPDRRPAFRRSSSRGSSMEQHYDLVMVAYSFVIATLAGYCGIEMTARIRAAAPEEKGRWIIAGAFAFGTGVWSMHFMGMAALTLGVPVSFDLWITAASWLVAVVVSAIGFYVIRDGVRLLSWLVASVLMAAGVCLMHYGGMYAMRMLPGIEYRPVLFWTSAAIALGASGAALLIMTWLRASHRWTHVAMRLGAALVMAVAVTGMHYTGMAAAIFAPGAYCSPSNELSDAWTILGLVMAGTAAVSLSQWWALLK</sequence>
<accession>A0A328NYU7</accession>
<keyword evidence="1" id="KW-0812">Transmembrane</keyword>
<feature type="transmembrane region" description="Helical" evidence="1">
    <location>
        <begin position="261"/>
        <end position="284"/>
    </location>
</feature>
<dbReference type="GO" id="GO:0016020">
    <property type="term" value="C:membrane"/>
    <property type="evidence" value="ECO:0007669"/>
    <property type="project" value="UniProtKB-UniRule"/>
</dbReference>
<feature type="transmembrane region" description="Helical" evidence="1">
    <location>
        <begin position="222"/>
        <end position="249"/>
    </location>
</feature>
<keyword evidence="1" id="KW-0472">Membrane</keyword>
<reference evidence="3 4" key="1">
    <citation type="journal article" date="2018" name="Genet. Mol. Biol.">
        <title>The genome sequence of Dyella jiangningensis FCAV SCS01 from a lignocellulose-decomposing microbial consortium metagenome reveals potential for biotechnological applications.</title>
        <authorList>
            <person name="Desiderato J.G."/>
            <person name="Alvarenga D.O."/>
            <person name="Constancio M.T.L."/>
            <person name="Alves L.M.C."/>
            <person name="Varani A.M."/>
        </authorList>
    </citation>
    <scope>NUCLEOTIDE SEQUENCE [LARGE SCALE GENOMIC DNA]</scope>
    <source>
        <strain evidence="3 4">FCAV SCS01</strain>
    </source>
</reference>
<evidence type="ECO:0000259" key="2">
    <source>
        <dbReference type="PROSITE" id="PS50924"/>
    </source>
</evidence>
<dbReference type="InterPro" id="IPR005330">
    <property type="entry name" value="MHYT_dom"/>
</dbReference>
<dbReference type="EMBL" id="NFZS01000004">
    <property type="protein sequence ID" value="RAO75288.1"/>
    <property type="molecule type" value="Genomic_DNA"/>
</dbReference>
<evidence type="ECO:0000313" key="4">
    <source>
        <dbReference type="Proteomes" id="UP000248926"/>
    </source>
</evidence>
<feature type="domain" description="MHYT" evidence="2">
    <location>
        <begin position="54"/>
        <end position="247"/>
    </location>
</feature>
<dbReference type="Proteomes" id="UP000248926">
    <property type="component" value="Unassembled WGS sequence"/>
</dbReference>
<evidence type="ECO:0000313" key="3">
    <source>
        <dbReference type="EMBL" id="RAO75288.1"/>
    </source>
</evidence>
<feature type="transmembrane region" description="Helical" evidence="1">
    <location>
        <begin position="187"/>
        <end position="210"/>
    </location>
</feature>
<feature type="transmembrane region" description="Helical" evidence="1">
    <location>
        <begin position="152"/>
        <end position="175"/>
    </location>
</feature>
<proteinExistence type="predicted"/>
<feature type="transmembrane region" description="Helical" evidence="1">
    <location>
        <begin position="124"/>
        <end position="145"/>
    </location>
</feature>
<name>A0A328NYU7_9GAMM</name>
<comment type="caution">
    <text evidence="3">The sequence shown here is derived from an EMBL/GenBank/DDBJ whole genome shotgun (WGS) entry which is preliminary data.</text>
</comment>
<protein>
    <recommendedName>
        <fullName evidence="2">MHYT domain-containing protein</fullName>
    </recommendedName>
</protein>
<organism evidence="3 4">
    <name type="scientific">Dyella jiangningensis</name>
    <dbReference type="NCBI Taxonomy" id="1379159"/>
    <lineage>
        <taxon>Bacteria</taxon>
        <taxon>Pseudomonadati</taxon>
        <taxon>Pseudomonadota</taxon>
        <taxon>Gammaproteobacteria</taxon>
        <taxon>Lysobacterales</taxon>
        <taxon>Rhodanobacteraceae</taxon>
        <taxon>Dyella</taxon>
    </lineage>
</organism>
<dbReference type="PROSITE" id="PS50924">
    <property type="entry name" value="MHYT"/>
    <property type="match status" value="1"/>
</dbReference>
<gene>
    <name evidence="3" type="ORF">CA260_14465</name>
</gene>
<feature type="transmembrane region" description="Helical" evidence="1">
    <location>
        <begin position="56"/>
        <end position="74"/>
    </location>
</feature>
<keyword evidence="4" id="KW-1185">Reference proteome</keyword>